<sequence>MAAVTFIAAGIQFRWALQLSFLTPYVQLLGVPHQWAAKIWLCGPISGMVIQPLNGLFSFFMAIGNILGYFAGSYEKLHTLFPFMETRACNAFCADLKSMDLLLGAPLYHSFYLHPSLRRRHPSYITGIQITSFLLGKLLGAFNGLPKSMWMLMVVTAINRVAWFPFFLFDTDWMGNSQELNTTSAAIGRLLSELMPLYLSSSPSLASLSQYDMLFLI</sequence>
<organism evidence="1 2">
    <name type="scientific">Trifolium pratense</name>
    <name type="common">Red clover</name>
    <dbReference type="NCBI Taxonomy" id="57577"/>
    <lineage>
        <taxon>Eukaryota</taxon>
        <taxon>Viridiplantae</taxon>
        <taxon>Streptophyta</taxon>
        <taxon>Embryophyta</taxon>
        <taxon>Tracheophyta</taxon>
        <taxon>Spermatophyta</taxon>
        <taxon>Magnoliopsida</taxon>
        <taxon>eudicotyledons</taxon>
        <taxon>Gunneridae</taxon>
        <taxon>Pentapetalae</taxon>
        <taxon>rosids</taxon>
        <taxon>fabids</taxon>
        <taxon>Fabales</taxon>
        <taxon>Fabaceae</taxon>
        <taxon>Papilionoideae</taxon>
        <taxon>50 kb inversion clade</taxon>
        <taxon>NPAAA clade</taxon>
        <taxon>Hologalegina</taxon>
        <taxon>IRL clade</taxon>
        <taxon>Trifolieae</taxon>
        <taxon>Trifolium</taxon>
    </lineage>
</organism>
<dbReference type="EMBL" id="CASHSV030000206">
    <property type="protein sequence ID" value="CAJ2653708.1"/>
    <property type="molecule type" value="Genomic_DNA"/>
</dbReference>
<reference evidence="1" key="1">
    <citation type="submission" date="2023-10" db="EMBL/GenBank/DDBJ databases">
        <authorList>
            <person name="Rodriguez Cubillos JULIANA M."/>
            <person name="De Vega J."/>
        </authorList>
    </citation>
    <scope>NUCLEOTIDE SEQUENCE</scope>
</reference>
<accession>A0ACB0KBJ0</accession>
<keyword evidence="2" id="KW-1185">Reference proteome</keyword>
<evidence type="ECO:0000313" key="2">
    <source>
        <dbReference type="Proteomes" id="UP001177021"/>
    </source>
</evidence>
<gene>
    <name evidence="1" type="ORF">MILVUS5_LOCUS20994</name>
</gene>
<name>A0ACB0KBJ0_TRIPR</name>
<protein>
    <submittedName>
        <fullName evidence="1">Uncharacterized protein</fullName>
    </submittedName>
</protein>
<dbReference type="Proteomes" id="UP001177021">
    <property type="component" value="Unassembled WGS sequence"/>
</dbReference>
<comment type="caution">
    <text evidence="1">The sequence shown here is derived from an EMBL/GenBank/DDBJ whole genome shotgun (WGS) entry which is preliminary data.</text>
</comment>
<proteinExistence type="predicted"/>
<evidence type="ECO:0000313" key="1">
    <source>
        <dbReference type="EMBL" id="CAJ2653708.1"/>
    </source>
</evidence>